<feature type="coiled-coil region" evidence="1">
    <location>
        <begin position="51"/>
        <end position="78"/>
    </location>
</feature>
<sequence>MWWKTKQNQSMNRACSALIEQAWISGSFQREHECESSAYQPQHLILCSLLVSELLETSRKKEEEMRSLQDRVLDLEMNTRVALEHLESIPEKNCLMEDFKDLEESQHQKEFVEQRYVKYREIVRDLQNQLDESKRRIQEYR</sequence>
<protein>
    <submittedName>
        <fullName evidence="2">Uncharacterized protein</fullName>
    </submittedName>
</protein>
<dbReference type="PANTHER" id="PTHR46657">
    <property type="entry name" value="CENTROSOMAL PROTEIN OF 128 KDA"/>
    <property type="match status" value="1"/>
</dbReference>
<organism evidence="2 3">
    <name type="scientific">Ilyodon furcidens</name>
    <name type="common">goldbreast splitfin</name>
    <dbReference type="NCBI Taxonomy" id="33524"/>
    <lineage>
        <taxon>Eukaryota</taxon>
        <taxon>Metazoa</taxon>
        <taxon>Chordata</taxon>
        <taxon>Craniata</taxon>
        <taxon>Vertebrata</taxon>
        <taxon>Euteleostomi</taxon>
        <taxon>Actinopterygii</taxon>
        <taxon>Neopterygii</taxon>
        <taxon>Teleostei</taxon>
        <taxon>Neoteleostei</taxon>
        <taxon>Acanthomorphata</taxon>
        <taxon>Ovalentaria</taxon>
        <taxon>Atherinomorphae</taxon>
        <taxon>Cyprinodontiformes</taxon>
        <taxon>Goodeidae</taxon>
        <taxon>Ilyodon</taxon>
    </lineage>
</organism>
<evidence type="ECO:0000313" key="3">
    <source>
        <dbReference type="Proteomes" id="UP001482620"/>
    </source>
</evidence>
<dbReference type="PANTHER" id="PTHR46657:SF1">
    <property type="entry name" value="CENTROSOMAL PROTEIN OF 128 KDA"/>
    <property type="match status" value="1"/>
</dbReference>
<feature type="non-terminal residue" evidence="2">
    <location>
        <position position="141"/>
    </location>
</feature>
<name>A0ABV0U8M7_9TELE</name>
<comment type="caution">
    <text evidence="2">The sequence shown here is derived from an EMBL/GenBank/DDBJ whole genome shotgun (WGS) entry which is preliminary data.</text>
</comment>
<accession>A0ABV0U8M7</accession>
<dbReference type="Proteomes" id="UP001482620">
    <property type="component" value="Unassembled WGS sequence"/>
</dbReference>
<keyword evidence="1" id="KW-0175">Coiled coil</keyword>
<dbReference type="InterPro" id="IPR026652">
    <property type="entry name" value="CEP128"/>
</dbReference>
<dbReference type="EMBL" id="JAHRIQ010060747">
    <property type="protein sequence ID" value="MEQ2241314.1"/>
    <property type="molecule type" value="Genomic_DNA"/>
</dbReference>
<evidence type="ECO:0000313" key="2">
    <source>
        <dbReference type="EMBL" id="MEQ2241314.1"/>
    </source>
</evidence>
<reference evidence="2 3" key="1">
    <citation type="submission" date="2021-06" db="EMBL/GenBank/DDBJ databases">
        <authorList>
            <person name="Palmer J.M."/>
        </authorList>
    </citation>
    <scope>NUCLEOTIDE SEQUENCE [LARGE SCALE GENOMIC DNA]</scope>
    <source>
        <strain evidence="3">if_2019</strain>
        <tissue evidence="2">Muscle</tissue>
    </source>
</reference>
<feature type="coiled-coil region" evidence="1">
    <location>
        <begin position="102"/>
        <end position="136"/>
    </location>
</feature>
<keyword evidence="3" id="KW-1185">Reference proteome</keyword>
<evidence type="ECO:0000256" key="1">
    <source>
        <dbReference type="SAM" id="Coils"/>
    </source>
</evidence>
<gene>
    <name evidence="2" type="ORF">ILYODFUR_024089</name>
</gene>
<proteinExistence type="predicted"/>